<evidence type="ECO:0000313" key="1">
    <source>
        <dbReference type="EMBL" id="QJA51851.1"/>
    </source>
</evidence>
<evidence type="ECO:0000313" key="2">
    <source>
        <dbReference type="EMBL" id="QJA83890.1"/>
    </source>
</evidence>
<protein>
    <recommendedName>
        <fullName evidence="4">DUF3987 domain-containing protein</fullName>
    </recommendedName>
</protein>
<gene>
    <name evidence="2" type="ORF">MM415A00246_0012</name>
    <name evidence="3" type="ORF">MM415B04131_0003</name>
    <name evidence="1" type="ORF">TM448A02323_0007</name>
</gene>
<accession>A0A6H1ZWQ5</accession>
<dbReference type="EMBL" id="MT142520">
    <property type="protein sequence ID" value="QJA83890.1"/>
    <property type="molecule type" value="Genomic_DNA"/>
</dbReference>
<reference evidence="1" key="1">
    <citation type="submission" date="2020-03" db="EMBL/GenBank/DDBJ databases">
        <title>The deep terrestrial virosphere.</title>
        <authorList>
            <person name="Holmfeldt K."/>
            <person name="Nilsson E."/>
            <person name="Simone D."/>
            <person name="Lopez-Fernandez M."/>
            <person name="Wu X."/>
            <person name="de Brujin I."/>
            <person name="Lundin D."/>
            <person name="Andersson A."/>
            <person name="Bertilsson S."/>
            <person name="Dopson M."/>
        </authorList>
    </citation>
    <scope>NUCLEOTIDE SEQUENCE</scope>
    <source>
        <strain evidence="2">MM415A00246</strain>
        <strain evidence="3">MM415B04131</strain>
        <strain evidence="1">TM448A02323</strain>
    </source>
</reference>
<dbReference type="EMBL" id="MT143171">
    <property type="protein sequence ID" value="QJA93707.1"/>
    <property type="molecule type" value="Genomic_DNA"/>
</dbReference>
<dbReference type="AlphaFoldDB" id="A0A6H1ZWQ5"/>
<evidence type="ECO:0008006" key="4">
    <source>
        <dbReference type="Google" id="ProtNLM"/>
    </source>
</evidence>
<proteinExistence type="predicted"/>
<evidence type="ECO:0000313" key="3">
    <source>
        <dbReference type="EMBL" id="QJA93707.1"/>
    </source>
</evidence>
<name>A0A6H1ZWQ5_9ZZZZ</name>
<organism evidence="1">
    <name type="scientific">viral metagenome</name>
    <dbReference type="NCBI Taxonomy" id="1070528"/>
    <lineage>
        <taxon>unclassified sequences</taxon>
        <taxon>metagenomes</taxon>
        <taxon>organismal metagenomes</taxon>
    </lineage>
</organism>
<dbReference type="EMBL" id="MT144293">
    <property type="protein sequence ID" value="QJA51851.1"/>
    <property type="molecule type" value="Genomic_DNA"/>
</dbReference>
<sequence>MIIPEVCWRGLLKDYREALQGATEACNDFHYFSMLPILGTLLNRSVHTWYAGDLYPNFFVVLVGESESTKKTTSMRFALNVYNKVKELSNAEVVAGISSAEGLIRALGGFVSGGEDADEEETERDGTPSIIFLEEMASLLRKARQDSVTNLIPKLTELYDLPPEVRLPTRRRPLILRRPFVSMLCGTTPDWMESSLKEEEIMGGFSNRFIYCVGTAGVPLAFPLKPDLSRVTLGIAELAAYWRGKGATEIRWSDEARPVWADFYDGWRKSREGLSGVLAATTSRITSYAIKMAMLYAIMDKSEELLPEHLEAAVEFAKFCQWSASELFSFFPLAQAGKVEAKVIGMLLKKSPLPQREIHQRIGGRVTADILARILTGLEAHQRIKLYTAEGGGKWVSLIRVKEQSDFGTVGSVYE</sequence>